<sequence length="251" mass="25944">MSNRVTRAAISGAAATVLLIGAAAPGLAQPAMPALPDGVGDAISRAAEAAPGIENLILGQRTQIGDHLTQALVYDAKLYKQLMGSQFVVQGEKITVRLEVDGNSGQTHVHGVTDVMPAGFKLESVVYNAPDGNAVTLEPSQYHTEERGEVQDTRVDFASNGIGRVRIGNESLSVDFTYVAPEKTGWNQTGGGMEISGAGGFAYRQTKVDTGGPSVNVVARPIVPGQPTDPSGSTGSIDWGSLNIGNSGSAK</sequence>
<dbReference type="Proteomes" id="UP001595751">
    <property type="component" value="Unassembled WGS sequence"/>
</dbReference>
<keyword evidence="4" id="KW-1185">Reference proteome</keyword>
<reference evidence="4" key="1">
    <citation type="journal article" date="2019" name="Int. J. Syst. Evol. Microbiol.">
        <title>The Global Catalogue of Microorganisms (GCM) 10K type strain sequencing project: providing services to taxonomists for standard genome sequencing and annotation.</title>
        <authorList>
            <consortium name="The Broad Institute Genomics Platform"/>
            <consortium name="The Broad Institute Genome Sequencing Center for Infectious Disease"/>
            <person name="Wu L."/>
            <person name="Ma J."/>
        </authorList>
    </citation>
    <scope>NUCLEOTIDE SEQUENCE [LARGE SCALE GENOMIC DNA]</scope>
    <source>
        <strain evidence="4">CCUG 53252</strain>
    </source>
</reference>
<protein>
    <recommendedName>
        <fullName evidence="5">Secreted protein</fullName>
    </recommendedName>
</protein>
<evidence type="ECO:0000313" key="4">
    <source>
        <dbReference type="Proteomes" id="UP001595751"/>
    </source>
</evidence>
<evidence type="ECO:0000256" key="1">
    <source>
        <dbReference type="SAM" id="MobiDB-lite"/>
    </source>
</evidence>
<comment type="caution">
    <text evidence="3">The sequence shown here is derived from an EMBL/GenBank/DDBJ whole genome shotgun (WGS) entry which is preliminary data.</text>
</comment>
<gene>
    <name evidence="3" type="ORF">ACFORJ_04345</name>
</gene>
<evidence type="ECO:0008006" key="5">
    <source>
        <dbReference type="Google" id="ProtNLM"/>
    </source>
</evidence>
<feature type="region of interest" description="Disordered" evidence="1">
    <location>
        <begin position="223"/>
        <end position="251"/>
    </location>
</feature>
<dbReference type="RefSeq" id="WP_290290837.1">
    <property type="nucleotide sequence ID" value="NZ_CP047211.1"/>
</dbReference>
<dbReference type="EMBL" id="JBHRZN010000001">
    <property type="protein sequence ID" value="MFC3849393.1"/>
    <property type="molecule type" value="Genomic_DNA"/>
</dbReference>
<name>A0ABV7ZLG9_9CORY</name>
<keyword evidence="2" id="KW-0732">Signal</keyword>
<feature type="signal peptide" evidence="2">
    <location>
        <begin position="1"/>
        <end position="28"/>
    </location>
</feature>
<proteinExistence type="predicted"/>
<evidence type="ECO:0000256" key="2">
    <source>
        <dbReference type="SAM" id="SignalP"/>
    </source>
</evidence>
<feature type="chain" id="PRO_5045848901" description="Secreted protein" evidence="2">
    <location>
        <begin position="29"/>
        <end position="251"/>
    </location>
</feature>
<organism evidence="3 4">
    <name type="scientific">Corynebacterium hansenii</name>
    <dbReference type="NCBI Taxonomy" id="394964"/>
    <lineage>
        <taxon>Bacteria</taxon>
        <taxon>Bacillati</taxon>
        <taxon>Actinomycetota</taxon>
        <taxon>Actinomycetes</taxon>
        <taxon>Mycobacteriales</taxon>
        <taxon>Corynebacteriaceae</taxon>
        <taxon>Corynebacterium</taxon>
    </lineage>
</organism>
<accession>A0ABV7ZLG9</accession>
<evidence type="ECO:0000313" key="3">
    <source>
        <dbReference type="EMBL" id="MFC3849393.1"/>
    </source>
</evidence>